<comment type="caution">
    <text evidence="4">The sequence shown here is derived from an EMBL/GenBank/DDBJ whole genome shotgun (WGS) entry which is preliminary data.</text>
</comment>
<dbReference type="PANTHER" id="PTHR42736:SF1">
    <property type="entry name" value="PROTEIN-GLUTAMINE GAMMA-GLUTAMYLTRANSFERASE"/>
    <property type="match status" value="1"/>
</dbReference>
<dbReference type="Pfam" id="PF01841">
    <property type="entry name" value="Transglut_core"/>
    <property type="match status" value="1"/>
</dbReference>
<dbReference type="OrthoDB" id="9804023at2"/>
<feature type="compositionally biased region" description="Pro residues" evidence="1">
    <location>
        <begin position="562"/>
        <end position="579"/>
    </location>
</feature>
<reference evidence="4 5" key="1">
    <citation type="submission" date="2019-03" db="EMBL/GenBank/DDBJ databases">
        <title>Genomics of glacier-inhabiting Cryobacterium strains.</title>
        <authorList>
            <person name="Liu Q."/>
            <person name="Xin Y.-H."/>
        </authorList>
    </citation>
    <scope>NUCLEOTIDE SEQUENCE [LARGE SCALE GENOMIC DNA]</scope>
    <source>
        <strain evidence="4 5">CGMCC 1.10440</strain>
    </source>
</reference>
<feature type="domain" description="Transglutaminase-like" evidence="3">
    <location>
        <begin position="471"/>
        <end position="546"/>
    </location>
</feature>
<dbReference type="SMART" id="SM00460">
    <property type="entry name" value="TGc"/>
    <property type="match status" value="1"/>
</dbReference>
<gene>
    <name evidence="4" type="ORF">E3N84_04385</name>
</gene>
<dbReference type="Pfam" id="PF11992">
    <property type="entry name" value="TgpA_N"/>
    <property type="match status" value="1"/>
</dbReference>
<feature type="transmembrane region" description="Helical" evidence="2">
    <location>
        <begin position="182"/>
        <end position="203"/>
    </location>
</feature>
<sequence length="761" mass="81657">MRAPERRRDRLDHRRAWRVSVALLFCLSISAAALHTVLQGFGWWFQITGIVFAVLAAAGITRALGARSQGTRSPGRRAWLPTLVASAVLVTLITVFFASRSAFLFVIPTFESFAVFGDLAQAGSLAIANQAVPADVTLGISFLLAVGAGSLAILADLLAVTWRRPALAAIPIAVLLGIPTFVGIQLADVFVFVLSAVAWLVLLRAGEPFPQTSRAVGIGAVSVVVALLVPLALPTVDESTASGDAFGGYLASVNPVLSLGDELRRELPRTILTYSTLSDQPTYLRLVSLQNFLAETWEPDPPTIDRDNTPAAVGPPPGLEADIPVENETTWVDVNNLGSPWLPVPYPATDVSGLRGNWFWDADDLTFTSPDRVARGEEYRVSSLLVQPTPAQLDVANSTLPNPDDNYLDLPADLPGIIRSTAQRVTSSATSNYGRAVALQEYFRDGTFDYSETAPADFGYDSNGMKAIAQFLEAKSGYCIHFSSAMAIMARTLGIPSRVAVGFLPGEKQAETVEGRTSYRVTTQDVHAWPELYFDGIGWTRFEPTPGRGFVPTYADEATPGVPVPPVTTPTATPTPTPEPTNSATAAPIDPNDPAANSSTAAVSLGWLWTGLSLLGVILLLLLPAFIRGIQRALRLRRLARGFPAAQTGWKEVLQSMHDLGVDISPTATPREAAAAIADSARLGETDRVGLDSLRALVERQSFSRRRAESGLAHGAVPGGADDRVSDILDRVRRAFGWRRRIVAALAPRSIWSRLSLSRAD</sequence>
<dbReference type="InterPro" id="IPR038765">
    <property type="entry name" value="Papain-like_cys_pep_sf"/>
</dbReference>
<dbReference type="AlphaFoldDB" id="A0A4V3I9G6"/>
<proteinExistence type="predicted"/>
<dbReference type="PANTHER" id="PTHR42736">
    <property type="entry name" value="PROTEIN-GLUTAMINE GAMMA-GLUTAMYLTRANSFERASE"/>
    <property type="match status" value="1"/>
</dbReference>
<feature type="region of interest" description="Disordered" evidence="1">
    <location>
        <begin position="559"/>
        <end position="592"/>
    </location>
</feature>
<evidence type="ECO:0000256" key="1">
    <source>
        <dbReference type="SAM" id="MobiDB-lite"/>
    </source>
</evidence>
<dbReference type="SUPFAM" id="SSF54001">
    <property type="entry name" value="Cysteine proteinases"/>
    <property type="match status" value="1"/>
</dbReference>
<feature type="transmembrane region" description="Helical" evidence="2">
    <location>
        <begin position="103"/>
        <end position="128"/>
    </location>
</feature>
<keyword evidence="2" id="KW-0472">Membrane</keyword>
<evidence type="ECO:0000313" key="5">
    <source>
        <dbReference type="Proteomes" id="UP000298488"/>
    </source>
</evidence>
<name>A0A4V3I9G6_9MICO</name>
<evidence type="ECO:0000313" key="4">
    <source>
        <dbReference type="EMBL" id="TFB79358.1"/>
    </source>
</evidence>
<keyword evidence="2" id="KW-0812">Transmembrane</keyword>
<feature type="transmembrane region" description="Helical" evidence="2">
    <location>
        <begin position="140"/>
        <end position="162"/>
    </location>
</feature>
<evidence type="ECO:0000256" key="2">
    <source>
        <dbReference type="SAM" id="Phobius"/>
    </source>
</evidence>
<accession>A0A4V3I9G6</accession>
<dbReference type="InterPro" id="IPR021878">
    <property type="entry name" value="TgpA_N"/>
</dbReference>
<feature type="transmembrane region" description="Helical" evidence="2">
    <location>
        <begin position="78"/>
        <end position="97"/>
    </location>
</feature>
<keyword evidence="5" id="KW-1185">Reference proteome</keyword>
<dbReference type="InterPro" id="IPR052901">
    <property type="entry name" value="Bact_TGase-like"/>
</dbReference>
<dbReference type="Proteomes" id="UP000298488">
    <property type="component" value="Unassembled WGS sequence"/>
</dbReference>
<feature type="transmembrane region" description="Helical" evidence="2">
    <location>
        <begin position="215"/>
        <end position="233"/>
    </location>
</feature>
<feature type="compositionally biased region" description="Low complexity" evidence="1">
    <location>
        <begin position="580"/>
        <end position="592"/>
    </location>
</feature>
<organism evidence="4 5">
    <name type="scientific">Terrimesophilobacter mesophilus</name>
    <dbReference type="NCBI Taxonomy" id="433647"/>
    <lineage>
        <taxon>Bacteria</taxon>
        <taxon>Bacillati</taxon>
        <taxon>Actinomycetota</taxon>
        <taxon>Actinomycetes</taxon>
        <taxon>Micrococcales</taxon>
        <taxon>Microbacteriaceae</taxon>
        <taxon>Terrimesophilobacter</taxon>
    </lineage>
</organism>
<dbReference type="InterPro" id="IPR002931">
    <property type="entry name" value="Transglutaminase-like"/>
</dbReference>
<dbReference type="Gene3D" id="3.10.620.30">
    <property type="match status" value="1"/>
</dbReference>
<dbReference type="RefSeq" id="WP_104095232.1">
    <property type="nucleotide sequence ID" value="NZ_JACHBP010000001.1"/>
</dbReference>
<feature type="transmembrane region" description="Helical" evidence="2">
    <location>
        <begin position="43"/>
        <end position="66"/>
    </location>
</feature>
<feature type="transmembrane region" description="Helical" evidence="2">
    <location>
        <begin position="607"/>
        <end position="627"/>
    </location>
</feature>
<evidence type="ECO:0000259" key="3">
    <source>
        <dbReference type="SMART" id="SM00460"/>
    </source>
</evidence>
<protein>
    <submittedName>
        <fullName evidence="4">Transglutaminase domain-containing protein</fullName>
    </submittedName>
</protein>
<keyword evidence="2" id="KW-1133">Transmembrane helix</keyword>
<dbReference type="EMBL" id="SOFI01000003">
    <property type="protein sequence ID" value="TFB79358.1"/>
    <property type="molecule type" value="Genomic_DNA"/>
</dbReference>